<name>A0A0B7AVX4_9EUPU</name>
<proteinExistence type="predicted"/>
<organism evidence="1">
    <name type="scientific">Arion vulgaris</name>
    <dbReference type="NCBI Taxonomy" id="1028688"/>
    <lineage>
        <taxon>Eukaryota</taxon>
        <taxon>Metazoa</taxon>
        <taxon>Spiralia</taxon>
        <taxon>Lophotrochozoa</taxon>
        <taxon>Mollusca</taxon>
        <taxon>Gastropoda</taxon>
        <taxon>Heterobranchia</taxon>
        <taxon>Euthyneura</taxon>
        <taxon>Panpulmonata</taxon>
        <taxon>Eupulmonata</taxon>
        <taxon>Stylommatophora</taxon>
        <taxon>Helicina</taxon>
        <taxon>Arionoidea</taxon>
        <taxon>Arionidae</taxon>
        <taxon>Arion</taxon>
    </lineage>
</organism>
<evidence type="ECO:0000313" key="1">
    <source>
        <dbReference type="EMBL" id="CEK84797.1"/>
    </source>
</evidence>
<sequence length="58" mass="6808">MHLTLALYSEKHLAEWISVWAPIHEIRGLSMIQSLLFFCLGHREKSEPEQFYSNCTSQ</sequence>
<reference evidence="1" key="1">
    <citation type="submission" date="2014-12" db="EMBL/GenBank/DDBJ databases">
        <title>Insight into the proteome of Arion vulgaris.</title>
        <authorList>
            <person name="Aradska J."/>
            <person name="Bulat T."/>
            <person name="Smidak R."/>
            <person name="Sarate P."/>
            <person name="Gangsoo J."/>
            <person name="Sialana F."/>
            <person name="Bilban M."/>
            <person name="Lubec G."/>
        </authorList>
    </citation>
    <scope>NUCLEOTIDE SEQUENCE</scope>
    <source>
        <tissue evidence="1">Skin</tissue>
    </source>
</reference>
<accession>A0A0B7AVX4</accession>
<gene>
    <name evidence="1" type="primary">ORF144567</name>
</gene>
<feature type="non-terminal residue" evidence="1">
    <location>
        <position position="58"/>
    </location>
</feature>
<dbReference type="EMBL" id="HACG01037932">
    <property type="protein sequence ID" value="CEK84797.1"/>
    <property type="molecule type" value="Transcribed_RNA"/>
</dbReference>
<protein>
    <submittedName>
        <fullName evidence="1">Uncharacterized protein</fullName>
    </submittedName>
</protein>
<dbReference type="AlphaFoldDB" id="A0A0B7AVX4"/>